<protein>
    <submittedName>
        <fullName evidence="1">Uncharacterized protein</fullName>
    </submittedName>
</protein>
<evidence type="ECO:0000313" key="1">
    <source>
        <dbReference type="EMBL" id="MFD2600179.1"/>
    </source>
</evidence>
<proteinExistence type="predicted"/>
<comment type="caution">
    <text evidence="1">The sequence shown here is derived from an EMBL/GenBank/DDBJ whole genome shotgun (WGS) entry which is preliminary data.</text>
</comment>
<gene>
    <name evidence="1" type="ORF">ACFSQ3_14570</name>
</gene>
<name>A0ABW5NQ10_9SPHI</name>
<accession>A0ABW5NQ10</accession>
<sequence>MTYEEYENLPQFLEFAKVGNTLISLAHNPESLTEESKSFFEDKVILVPKLEKLDVMIKLAFDPFTDSFDFRIIEENVLRELNGTLHTALEINIATPST</sequence>
<dbReference type="Proteomes" id="UP001597393">
    <property type="component" value="Unassembled WGS sequence"/>
</dbReference>
<keyword evidence="2" id="KW-1185">Reference proteome</keyword>
<dbReference type="EMBL" id="JBHUMA010000009">
    <property type="protein sequence ID" value="MFD2600179.1"/>
    <property type="molecule type" value="Genomic_DNA"/>
</dbReference>
<dbReference type="RefSeq" id="WP_380870319.1">
    <property type="nucleotide sequence ID" value="NZ_JBHUMA010000009.1"/>
</dbReference>
<reference evidence="2" key="1">
    <citation type="journal article" date="2019" name="Int. J. Syst. Evol. Microbiol.">
        <title>The Global Catalogue of Microorganisms (GCM) 10K type strain sequencing project: providing services to taxonomists for standard genome sequencing and annotation.</title>
        <authorList>
            <consortium name="The Broad Institute Genomics Platform"/>
            <consortium name="The Broad Institute Genome Sequencing Center for Infectious Disease"/>
            <person name="Wu L."/>
            <person name="Ma J."/>
        </authorList>
    </citation>
    <scope>NUCLEOTIDE SEQUENCE [LARGE SCALE GENOMIC DNA]</scope>
    <source>
        <strain evidence="2">KCTC 42248</strain>
    </source>
</reference>
<organism evidence="1 2">
    <name type="scientific">Sphingobacterium corticis</name>
    <dbReference type="NCBI Taxonomy" id="1812823"/>
    <lineage>
        <taxon>Bacteria</taxon>
        <taxon>Pseudomonadati</taxon>
        <taxon>Bacteroidota</taxon>
        <taxon>Sphingobacteriia</taxon>
        <taxon>Sphingobacteriales</taxon>
        <taxon>Sphingobacteriaceae</taxon>
        <taxon>Sphingobacterium</taxon>
    </lineage>
</organism>
<evidence type="ECO:0000313" key="2">
    <source>
        <dbReference type="Proteomes" id="UP001597393"/>
    </source>
</evidence>